<dbReference type="AlphaFoldDB" id="A0A2U2BLM5"/>
<dbReference type="Proteomes" id="UP000245216">
    <property type="component" value="Unassembled WGS sequence"/>
</dbReference>
<evidence type="ECO:0000313" key="1">
    <source>
        <dbReference type="EMBL" id="PWE14925.1"/>
    </source>
</evidence>
<proteinExistence type="predicted"/>
<comment type="caution">
    <text evidence="1">The sequence shown here is derived from an EMBL/GenBank/DDBJ whole genome shotgun (WGS) entry which is preliminary data.</text>
</comment>
<organism evidence="1 2">
    <name type="scientific">Alcaligenes faecalis</name>
    <dbReference type="NCBI Taxonomy" id="511"/>
    <lineage>
        <taxon>Bacteria</taxon>
        <taxon>Pseudomonadati</taxon>
        <taxon>Pseudomonadota</taxon>
        <taxon>Betaproteobacteria</taxon>
        <taxon>Burkholderiales</taxon>
        <taxon>Alcaligenaceae</taxon>
        <taxon>Alcaligenes</taxon>
    </lineage>
</organism>
<reference evidence="1 2" key="2">
    <citation type="submission" date="2018-05" db="EMBL/GenBank/DDBJ databases">
        <authorList>
            <person name="Lanie J.A."/>
            <person name="Ng W.-L."/>
            <person name="Kazmierczak K.M."/>
            <person name="Andrzejewski T.M."/>
            <person name="Davidsen T.M."/>
            <person name="Wayne K.J."/>
            <person name="Tettelin H."/>
            <person name="Glass J.I."/>
            <person name="Rusch D."/>
            <person name="Podicherti R."/>
            <person name="Tsui H.-C.T."/>
            <person name="Winkler M.E."/>
        </authorList>
    </citation>
    <scope>NUCLEOTIDE SEQUENCE [LARGE SCALE GENOMIC DNA]</scope>
    <source>
        <strain evidence="1 2">YBY</strain>
    </source>
</reference>
<gene>
    <name evidence="1" type="ORF">DF183_09575</name>
</gene>
<accession>A0A2U2BLM5</accession>
<sequence>MDCFHPNAFDTDCLSEPAKRILRTLILLGLQRGTGGILTVSIETLSAATGLDQLEGTVPSIKALLVECAKALALLRPDEDGDEDVPEACCPVFLAVRLIDDQVFFELDLPVYSLSMHELDDLLPMRPLN</sequence>
<dbReference type="RefSeq" id="WP_109088957.1">
    <property type="nucleotide sequence ID" value="NZ_QEXO01000002.1"/>
</dbReference>
<evidence type="ECO:0000313" key="2">
    <source>
        <dbReference type="Proteomes" id="UP000245216"/>
    </source>
</evidence>
<reference evidence="1 2" key="1">
    <citation type="submission" date="2018-05" db="EMBL/GenBank/DDBJ databases">
        <title>Genome Sequence of an Efficient Indole-Degrading Bacterium, Alcaligenes sp.YBY.</title>
        <authorList>
            <person name="Yang B."/>
        </authorList>
    </citation>
    <scope>NUCLEOTIDE SEQUENCE [LARGE SCALE GENOMIC DNA]</scope>
    <source>
        <strain evidence="1 2">YBY</strain>
    </source>
</reference>
<protein>
    <submittedName>
        <fullName evidence="1">Uncharacterized protein</fullName>
    </submittedName>
</protein>
<name>A0A2U2BLM5_ALCFA</name>
<dbReference type="EMBL" id="QEXO01000002">
    <property type="protein sequence ID" value="PWE14925.1"/>
    <property type="molecule type" value="Genomic_DNA"/>
</dbReference>